<gene>
    <name evidence="2" type="ORF">GX888_01130</name>
</gene>
<dbReference type="Pfam" id="PF01381">
    <property type="entry name" value="HTH_3"/>
    <property type="match status" value="1"/>
</dbReference>
<evidence type="ECO:0000259" key="1">
    <source>
        <dbReference type="PROSITE" id="PS50943"/>
    </source>
</evidence>
<evidence type="ECO:0000313" key="3">
    <source>
        <dbReference type="Proteomes" id="UP000564033"/>
    </source>
</evidence>
<accession>A0A847VCZ2</accession>
<dbReference type="CDD" id="cd00093">
    <property type="entry name" value="HTH_XRE"/>
    <property type="match status" value="1"/>
</dbReference>
<dbReference type="InterPro" id="IPR001387">
    <property type="entry name" value="Cro/C1-type_HTH"/>
</dbReference>
<sequence length="133" mass="15280">MKKGMDKSFGSYIQSRRIAQGYTLREFCKRFGLDSAYISRLENDIIPAPQKNETLRGIAKALSIEENSEEWVAFFDLASISRNEFPEDIKSSFEKNLHLLPALLRASKNNNVPKEKVLQLISELRDENEPTED</sequence>
<dbReference type="PROSITE" id="PS50943">
    <property type="entry name" value="HTH_CROC1"/>
    <property type="match status" value="1"/>
</dbReference>
<dbReference type="SMART" id="SM00530">
    <property type="entry name" value="HTH_XRE"/>
    <property type="match status" value="1"/>
</dbReference>
<dbReference type="Gene3D" id="1.10.260.40">
    <property type="entry name" value="lambda repressor-like DNA-binding domains"/>
    <property type="match status" value="1"/>
</dbReference>
<dbReference type="GO" id="GO:0003677">
    <property type="term" value="F:DNA binding"/>
    <property type="evidence" value="ECO:0007669"/>
    <property type="project" value="InterPro"/>
</dbReference>
<protein>
    <submittedName>
        <fullName evidence="2">Helix-turn-helix transcriptional regulator</fullName>
    </submittedName>
</protein>
<proteinExistence type="predicted"/>
<dbReference type="SUPFAM" id="SSF47413">
    <property type="entry name" value="lambda repressor-like DNA-binding domains"/>
    <property type="match status" value="1"/>
</dbReference>
<name>A0A847VCZ2_9BACT</name>
<dbReference type="AlphaFoldDB" id="A0A847VCZ2"/>
<dbReference type="EMBL" id="JAAZIL010000030">
    <property type="protein sequence ID" value="NLZ24340.1"/>
    <property type="molecule type" value="Genomic_DNA"/>
</dbReference>
<dbReference type="Proteomes" id="UP000564033">
    <property type="component" value="Unassembled WGS sequence"/>
</dbReference>
<dbReference type="InterPro" id="IPR010982">
    <property type="entry name" value="Lambda_DNA-bd_dom_sf"/>
</dbReference>
<reference evidence="2 3" key="1">
    <citation type="journal article" date="2020" name="Biotechnol. Biofuels">
        <title>New insights from the biogas microbiome by comprehensive genome-resolved metagenomics of nearly 1600 species originating from multiple anaerobic digesters.</title>
        <authorList>
            <person name="Campanaro S."/>
            <person name="Treu L."/>
            <person name="Rodriguez-R L.M."/>
            <person name="Kovalovszki A."/>
            <person name="Ziels R.M."/>
            <person name="Maus I."/>
            <person name="Zhu X."/>
            <person name="Kougias P.G."/>
            <person name="Basile A."/>
            <person name="Luo G."/>
            <person name="Schluter A."/>
            <person name="Konstantinidis K.T."/>
            <person name="Angelidaki I."/>
        </authorList>
    </citation>
    <scope>NUCLEOTIDE SEQUENCE [LARGE SCALE GENOMIC DNA]</scope>
    <source>
        <strain evidence="2">AS19jrsBPTG_9</strain>
    </source>
</reference>
<feature type="domain" description="HTH cro/C1-type" evidence="1">
    <location>
        <begin position="13"/>
        <end position="67"/>
    </location>
</feature>
<evidence type="ECO:0000313" key="2">
    <source>
        <dbReference type="EMBL" id="NLZ24340.1"/>
    </source>
</evidence>
<organism evidence="2 3">
    <name type="scientific">Candidatus Dojkabacteria bacterium</name>
    <dbReference type="NCBI Taxonomy" id="2099670"/>
    <lineage>
        <taxon>Bacteria</taxon>
        <taxon>Candidatus Dojkabacteria</taxon>
    </lineage>
</organism>
<comment type="caution">
    <text evidence="2">The sequence shown here is derived from an EMBL/GenBank/DDBJ whole genome shotgun (WGS) entry which is preliminary data.</text>
</comment>